<keyword evidence="5 6" id="KW-0472">Membrane</keyword>
<sequence length="545" mass="58168">MSIFAKDTSYTDADHKADVSVLHSLGYAQELERRMSTFSNFAISFSIICILSGGINSLAQGIAGAGGAAIGIGWPLGCLISGVFAIAMGQIASAFPTAGGLYHWSSILGNRFTGWLTAWLNLLGLITVLGAINVGTWGFFAGSIAPWFDIVTDTTTAAGFRNQIVFVAVITFAQALVNHFGIKTTAKLTDFSGYLIFATAIVLTLALFAFAAHWDISRLWTFANYSGDPTLNAANELKGDPIWPNKVSGLMVFLLGLLLPIYTITGYDASAHTAEETHKAALAAPRGMVSSVLWSSVFGYLMLVAFVLAIPNMDDAAKQGWNVFFWTLDGTLPVWLKNVLYVAIFVSQLLCGLATVTSASRMMYAFARDGGLPFSSVLKKVSASHRTPAAAIWTASVAAVLFVWGASMITIQGASAYSIVVSCTVIFIFFSFAVPISLAVLAYGDTWTKMGPWDLGKPLFCLFGILSVIAAIFIFFVGVQPPNDWALVITVGFVVLAGLIWKLFEEKRFQGPPIGDMIEKRKGEIAAAEQAVGEAPATGGLPETA</sequence>
<feature type="transmembrane region" description="Helical" evidence="6">
    <location>
        <begin position="41"/>
        <end position="62"/>
    </location>
</feature>
<evidence type="ECO:0000256" key="5">
    <source>
        <dbReference type="ARBA" id="ARBA00023136"/>
    </source>
</evidence>
<organism evidence="7">
    <name type="scientific">Methyloraptor flagellatus</name>
    <dbReference type="NCBI Taxonomy" id="3162530"/>
    <lineage>
        <taxon>Bacteria</taxon>
        <taxon>Pseudomonadati</taxon>
        <taxon>Pseudomonadota</taxon>
        <taxon>Alphaproteobacteria</taxon>
        <taxon>Hyphomicrobiales</taxon>
        <taxon>Ancalomicrobiaceae</taxon>
        <taxon>Methyloraptor</taxon>
    </lineage>
</organism>
<protein>
    <submittedName>
        <fullName evidence="7">Amino acid permease</fullName>
    </submittedName>
</protein>
<feature type="transmembrane region" description="Helical" evidence="6">
    <location>
        <begin position="389"/>
        <end position="411"/>
    </location>
</feature>
<dbReference type="Gene3D" id="1.20.1740.10">
    <property type="entry name" value="Amino acid/polyamine transporter I"/>
    <property type="match status" value="1"/>
</dbReference>
<gene>
    <name evidence="7" type="ORF">ABS361_11495</name>
</gene>
<feature type="transmembrane region" description="Helical" evidence="6">
    <location>
        <begin position="194"/>
        <end position="214"/>
    </location>
</feature>
<feature type="transmembrane region" description="Helical" evidence="6">
    <location>
        <begin position="485"/>
        <end position="504"/>
    </location>
</feature>
<dbReference type="PANTHER" id="PTHR45649:SF26">
    <property type="entry name" value="OS04G0435100 PROTEIN"/>
    <property type="match status" value="1"/>
</dbReference>
<dbReference type="Pfam" id="PF13520">
    <property type="entry name" value="AA_permease_2"/>
    <property type="match status" value="1"/>
</dbReference>
<keyword evidence="2" id="KW-0813">Transport</keyword>
<feature type="transmembrane region" description="Helical" evidence="6">
    <location>
        <begin position="455"/>
        <end position="479"/>
    </location>
</feature>
<feature type="transmembrane region" description="Helical" evidence="6">
    <location>
        <begin position="74"/>
        <end position="95"/>
    </location>
</feature>
<evidence type="ECO:0000256" key="6">
    <source>
        <dbReference type="SAM" id="Phobius"/>
    </source>
</evidence>
<feature type="transmembrane region" description="Helical" evidence="6">
    <location>
        <begin position="247"/>
        <end position="267"/>
    </location>
</feature>
<dbReference type="RefSeq" id="WP_407047851.1">
    <property type="nucleotide sequence ID" value="NZ_CP158568.1"/>
</dbReference>
<feature type="transmembrane region" description="Helical" evidence="6">
    <location>
        <begin position="160"/>
        <end position="182"/>
    </location>
</feature>
<feature type="transmembrane region" description="Helical" evidence="6">
    <location>
        <begin position="116"/>
        <end position="140"/>
    </location>
</feature>
<dbReference type="GO" id="GO:0022857">
    <property type="term" value="F:transmembrane transporter activity"/>
    <property type="evidence" value="ECO:0007669"/>
    <property type="project" value="InterPro"/>
</dbReference>
<feature type="transmembrane region" description="Helical" evidence="6">
    <location>
        <begin position="339"/>
        <end position="359"/>
    </location>
</feature>
<keyword evidence="4 6" id="KW-1133">Transmembrane helix</keyword>
<comment type="subcellular location">
    <subcellularLocation>
        <location evidence="1">Membrane</location>
        <topology evidence="1">Multi-pass membrane protein</topology>
    </subcellularLocation>
</comment>
<feature type="transmembrane region" description="Helical" evidence="6">
    <location>
        <begin position="288"/>
        <end position="310"/>
    </location>
</feature>
<dbReference type="KEGG" id="mflg:ABS361_11495"/>
<keyword evidence="3 6" id="KW-0812">Transmembrane</keyword>
<evidence type="ECO:0000256" key="1">
    <source>
        <dbReference type="ARBA" id="ARBA00004141"/>
    </source>
</evidence>
<dbReference type="AlphaFoldDB" id="A0AAU7X4P8"/>
<evidence type="ECO:0000256" key="2">
    <source>
        <dbReference type="ARBA" id="ARBA00022448"/>
    </source>
</evidence>
<feature type="transmembrane region" description="Helical" evidence="6">
    <location>
        <begin position="417"/>
        <end position="443"/>
    </location>
</feature>
<evidence type="ECO:0000256" key="4">
    <source>
        <dbReference type="ARBA" id="ARBA00022989"/>
    </source>
</evidence>
<reference evidence="7" key="1">
    <citation type="submission" date="2024-06" db="EMBL/GenBank/DDBJ databases">
        <title>Methylostella associata gen. nov., sp. nov., a novel Ancalomicrobiaceae-affiliated facultatively methylotrophic bacteria that feed on methanotrophs of the genus Methylococcus.</title>
        <authorList>
            <person name="Saltykova V."/>
            <person name="Danilova O.V."/>
            <person name="Oshkin I.Y."/>
            <person name="Belova S.E."/>
            <person name="Pimenov N.V."/>
            <person name="Dedysh S.N."/>
        </authorList>
    </citation>
    <scope>NUCLEOTIDE SEQUENCE</scope>
    <source>
        <strain evidence="7">S20</strain>
    </source>
</reference>
<evidence type="ECO:0000313" key="7">
    <source>
        <dbReference type="EMBL" id="XBY42750.1"/>
    </source>
</evidence>
<dbReference type="PIRSF" id="PIRSF006060">
    <property type="entry name" value="AA_transporter"/>
    <property type="match status" value="1"/>
</dbReference>
<dbReference type="InterPro" id="IPR002293">
    <property type="entry name" value="AA/rel_permease1"/>
</dbReference>
<evidence type="ECO:0000256" key="3">
    <source>
        <dbReference type="ARBA" id="ARBA00022692"/>
    </source>
</evidence>
<accession>A0AAU7X4P8</accession>
<dbReference type="PANTHER" id="PTHR45649">
    <property type="entry name" value="AMINO-ACID PERMEASE BAT1"/>
    <property type="match status" value="1"/>
</dbReference>
<name>A0AAU7X4P8_9HYPH</name>
<dbReference type="EMBL" id="CP158568">
    <property type="protein sequence ID" value="XBY42750.1"/>
    <property type="molecule type" value="Genomic_DNA"/>
</dbReference>
<proteinExistence type="predicted"/>
<dbReference type="GO" id="GO:0016020">
    <property type="term" value="C:membrane"/>
    <property type="evidence" value="ECO:0007669"/>
    <property type="project" value="UniProtKB-SubCell"/>
</dbReference>